<reference evidence="4" key="1">
    <citation type="journal article" date="2014" name="Int. J. Syst. Evol. Microbiol.">
        <title>Complete genome of a new Firmicutes species belonging to the dominant human colonic microbiota ('Ruminococcus bicirculans') reveals two chromosomes and a selective capacity to utilize plant glucans.</title>
        <authorList>
            <consortium name="NISC Comparative Sequencing Program"/>
            <person name="Wegmann U."/>
            <person name="Louis P."/>
            <person name="Goesmann A."/>
            <person name="Henrissat B."/>
            <person name="Duncan S.H."/>
            <person name="Flint H.J."/>
        </authorList>
    </citation>
    <scope>NUCLEOTIDE SEQUENCE</scope>
    <source>
        <strain evidence="4">NBRC 108219</strain>
    </source>
</reference>
<evidence type="ECO:0000256" key="1">
    <source>
        <dbReference type="ARBA" id="ARBA00023186"/>
    </source>
</evidence>
<dbReference type="PANTHER" id="PTHR43096:SF52">
    <property type="entry name" value="DNAJ HOMOLOG 1, MITOCHONDRIAL-RELATED"/>
    <property type="match status" value="1"/>
</dbReference>
<dbReference type="PROSITE" id="PS00636">
    <property type="entry name" value="DNAJ_1"/>
    <property type="match status" value="1"/>
</dbReference>
<name>A0ABQ5V7Y4_9PROT</name>
<dbReference type="InterPro" id="IPR002939">
    <property type="entry name" value="DnaJ_C"/>
</dbReference>
<gene>
    <name evidence="4" type="ORF">GCM10007853_06490</name>
</gene>
<feature type="region of interest" description="Disordered" evidence="2">
    <location>
        <begin position="74"/>
        <end position="93"/>
    </location>
</feature>
<dbReference type="InterPro" id="IPR001623">
    <property type="entry name" value="DnaJ_domain"/>
</dbReference>
<keyword evidence="1" id="KW-0143">Chaperone</keyword>
<dbReference type="PRINTS" id="PR00625">
    <property type="entry name" value="JDOMAIN"/>
</dbReference>
<dbReference type="PANTHER" id="PTHR43096">
    <property type="entry name" value="DNAJ HOMOLOG 1, MITOCHONDRIAL-RELATED"/>
    <property type="match status" value="1"/>
</dbReference>
<dbReference type="RefSeq" id="WP_284387497.1">
    <property type="nucleotide sequence ID" value="NZ_BSNK01000001.1"/>
</dbReference>
<dbReference type="PROSITE" id="PS50076">
    <property type="entry name" value="DNAJ_2"/>
    <property type="match status" value="1"/>
</dbReference>
<dbReference type="Pfam" id="PF01556">
    <property type="entry name" value="DnaJ_C"/>
    <property type="match status" value="1"/>
</dbReference>
<evidence type="ECO:0000259" key="3">
    <source>
        <dbReference type="PROSITE" id="PS50076"/>
    </source>
</evidence>
<dbReference type="Pfam" id="PF00226">
    <property type="entry name" value="DnaJ"/>
    <property type="match status" value="1"/>
</dbReference>
<proteinExistence type="predicted"/>
<protein>
    <submittedName>
        <fullName evidence="4">Molecular chaperone DnaJ</fullName>
    </submittedName>
</protein>
<dbReference type="Gene3D" id="1.10.287.110">
    <property type="entry name" value="DnaJ domain"/>
    <property type="match status" value="1"/>
</dbReference>
<dbReference type="SUPFAM" id="SSF49493">
    <property type="entry name" value="HSP40/DnaJ peptide-binding domain"/>
    <property type="match status" value="2"/>
</dbReference>
<organism evidence="4 5">
    <name type="scientific">Algimonas ampicilliniresistens</name>
    <dbReference type="NCBI Taxonomy" id="1298735"/>
    <lineage>
        <taxon>Bacteria</taxon>
        <taxon>Pseudomonadati</taxon>
        <taxon>Pseudomonadota</taxon>
        <taxon>Alphaproteobacteria</taxon>
        <taxon>Maricaulales</taxon>
        <taxon>Robiginitomaculaceae</taxon>
        <taxon>Algimonas</taxon>
    </lineage>
</organism>
<comment type="caution">
    <text evidence="4">The sequence shown here is derived from an EMBL/GenBank/DDBJ whole genome shotgun (WGS) entry which is preliminary data.</text>
</comment>
<evidence type="ECO:0000313" key="5">
    <source>
        <dbReference type="Proteomes" id="UP001161391"/>
    </source>
</evidence>
<dbReference type="SMART" id="SM00271">
    <property type="entry name" value="DnaJ"/>
    <property type="match status" value="1"/>
</dbReference>
<feature type="domain" description="J" evidence="3">
    <location>
        <begin position="5"/>
        <end position="70"/>
    </location>
</feature>
<dbReference type="InterPro" id="IPR018253">
    <property type="entry name" value="DnaJ_domain_CS"/>
</dbReference>
<dbReference type="Gene3D" id="2.60.260.20">
    <property type="entry name" value="Urease metallochaperone UreE, N-terminal domain"/>
    <property type="match status" value="2"/>
</dbReference>
<dbReference type="InterPro" id="IPR036869">
    <property type="entry name" value="J_dom_sf"/>
</dbReference>
<sequence>MAKKNPYDLLGVPKTATDKEIRSAYRKLAKKLHPDVNPDDKTSGERFKEVTAAYNLLSNEDLRKQYDSGAIDEQGQQRNPFAGGFGQRGGSGPGYETGFGGFEGFGGRGGGQMGQDDMTDLFGSLFGMNTGSFAGGMRGGTNRPPVRRKGADIQYTVDLSLPEALKGGMRQLPSGTKVRIPAGIKNGQTLRVRGKGESGSGGGPAGDALVKVSVQSHPNLSRSGDDLQLRLPISLTEALRGGSVRIEMPSGAVSLKIAPGSNTGKKMRLKGKGAPGKGKNRGNLIVELVVTLTDAELAQSDDLTKSLPETNGAALRDGLIGS</sequence>
<keyword evidence="5" id="KW-1185">Reference proteome</keyword>
<dbReference type="EMBL" id="BSNK01000001">
    <property type="protein sequence ID" value="GLQ22775.1"/>
    <property type="molecule type" value="Genomic_DNA"/>
</dbReference>
<dbReference type="CDD" id="cd06257">
    <property type="entry name" value="DnaJ"/>
    <property type="match status" value="1"/>
</dbReference>
<dbReference type="Proteomes" id="UP001161391">
    <property type="component" value="Unassembled WGS sequence"/>
</dbReference>
<evidence type="ECO:0000256" key="2">
    <source>
        <dbReference type="SAM" id="MobiDB-lite"/>
    </source>
</evidence>
<evidence type="ECO:0000313" key="4">
    <source>
        <dbReference type="EMBL" id="GLQ22775.1"/>
    </source>
</evidence>
<accession>A0ABQ5V7Y4</accession>
<dbReference type="SUPFAM" id="SSF46565">
    <property type="entry name" value="Chaperone J-domain"/>
    <property type="match status" value="1"/>
</dbReference>
<dbReference type="InterPro" id="IPR008971">
    <property type="entry name" value="HSP40/DnaJ_pept-bd"/>
</dbReference>
<feature type="compositionally biased region" description="Gly residues" evidence="2">
    <location>
        <begin position="83"/>
        <end position="93"/>
    </location>
</feature>
<dbReference type="CDD" id="cd10747">
    <property type="entry name" value="DnaJ_C"/>
    <property type="match status" value="1"/>
</dbReference>
<reference evidence="4" key="2">
    <citation type="submission" date="2023-01" db="EMBL/GenBank/DDBJ databases">
        <title>Draft genome sequence of Algimonas ampicilliniresistens strain NBRC 108219.</title>
        <authorList>
            <person name="Sun Q."/>
            <person name="Mori K."/>
        </authorList>
    </citation>
    <scope>NUCLEOTIDE SEQUENCE</scope>
    <source>
        <strain evidence="4">NBRC 108219</strain>
    </source>
</reference>